<evidence type="ECO:0000256" key="2">
    <source>
        <dbReference type="ARBA" id="ARBA00012543"/>
    </source>
</evidence>
<evidence type="ECO:0000256" key="10">
    <source>
        <dbReference type="ARBA" id="ARBA00024009"/>
    </source>
</evidence>
<keyword evidence="3 11" id="KW-1003">Cell membrane</keyword>
<dbReference type="Proteomes" id="UP000234323">
    <property type="component" value="Unassembled WGS sequence"/>
</dbReference>
<dbReference type="GO" id="GO:0030428">
    <property type="term" value="C:cell septum"/>
    <property type="evidence" value="ECO:0007669"/>
    <property type="project" value="TreeGrafter"/>
</dbReference>
<comment type="subcellular location">
    <subcellularLocation>
        <location evidence="1 11">Cell membrane</location>
        <topology evidence="1 11">Multi-pass membrane protein</topology>
    </subcellularLocation>
</comment>
<keyword evidence="8 11" id="KW-0472">Membrane</keyword>
<feature type="non-terminal residue" evidence="13">
    <location>
        <position position="1"/>
    </location>
</feature>
<keyword evidence="6 11" id="KW-0812">Transmembrane</keyword>
<keyword evidence="7 11" id="KW-1133">Transmembrane helix</keyword>
<dbReference type="CDD" id="cd04190">
    <property type="entry name" value="Chitin_synth_C"/>
    <property type="match status" value="1"/>
</dbReference>
<evidence type="ECO:0000313" key="13">
    <source>
        <dbReference type="EMBL" id="PKY45299.1"/>
    </source>
</evidence>
<dbReference type="GO" id="GO:0004100">
    <property type="term" value="F:chitin synthase activity"/>
    <property type="evidence" value="ECO:0007669"/>
    <property type="project" value="UniProtKB-UniRule"/>
</dbReference>
<dbReference type="Pfam" id="PF01644">
    <property type="entry name" value="Chitin_synth_1"/>
    <property type="match status" value="1"/>
</dbReference>
<protein>
    <recommendedName>
        <fullName evidence="2 11">Chitin synthase</fullName>
        <ecNumber evidence="2 11">2.4.1.16</ecNumber>
    </recommendedName>
</protein>
<dbReference type="SUPFAM" id="SSF53448">
    <property type="entry name" value="Nucleotide-diphospho-sugar transferases"/>
    <property type="match status" value="1"/>
</dbReference>
<evidence type="ECO:0000256" key="9">
    <source>
        <dbReference type="ARBA" id="ARBA00023316"/>
    </source>
</evidence>
<keyword evidence="4 11" id="KW-0328">Glycosyltransferase</keyword>
<dbReference type="GO" id="GO:0005886">
    <property type="term" value="C:plasma membrane"/>
    <property type="evidence" value="ECO:0007669"/>
    <property type="project" value="UniProtKB-SubCell"/>
</dbReference>
<dbReference type="InterPro" id="IPR004835">
    <property type="entry name" value="Chitin_synth"/>
</dbReference>
<evidence type="ECO:0000256" key="3">
    <source>
        <dbReference type="ARBA" id="ARBA00022475"/>
    </source>
</evidence>
<comment type="catalytic activity">
    <reaction evidence="11">
        <text>[(1-&gt;4)-N-acetyl-beta-D-glucosaminyl](n) + UDP-N-acetyl-alpha-D-glucosamine = [(1-&gt;4)-N-acetyl-beta-D-glucosaminyl](n+1) + UDP + H(+)</text>
        <dbReference type="Rhea" id="RHEA:16637"/>
        <dbReference type="Rhea" id="RHEA-COMP:9593"/>
        <dbReference type="Rhea" id="RHEA-COMP:9595"/>
        <dbReference type="ChEBI" id="CHEBI:15378"/>
        <dbReference type="ChEBI" id="CHEBI:17029"/>
        <dbReference type="ChEBI" id="CHEBI:57705"/>
        <dbReference type="ChEBI" id="CHEBI:58223"/>
        <dbReference type="EC" id="2.4.1.16"/>
    </reaction>
</comment>
<evidence type="ECO:0000256" key="4">
    <source>
        <dbReference type="ARBA" id="ARBA00022676"/>
    </source>
</evidence>
<comment type="caution">
    <text evidence="13">The sequence shown here is derived from an EMBL/GenBank/DDBJ whole genome shotgun (WGS) entry which is preliminary data.</text>
</comment>
<feature type="transmembrane region" description="Helical" evidence="11">
    <location>
        <begin position="558"/>
        <end position="584"/>
    </location>
</feature>
<keyword evidence="14" id="KW-1185">Reference proteome</keyword>
<sequence length="796" mass="92010">LMSDYQSFYPPPKQQYGGYPIQEQPQRIQSYPPALPSAHFFNPNQEIQFAAEQDIYKQNHYKRTKRVKLLEGNFVIECPVPSKLLSIVPEQDDKEFTHMRYTACTCDPDNFRENKYTLRQVLYEKSRQTELFIAITMYNENEVLFARTFHSVVKNIVHLCSRDRSRIWGKDGWKKVVVCIISDGRKEIDQHVLAYLAVIGVYQDGIAKNKVNDKDVTAHIYEYTTQISINPEIQVKDADEGIVPIQVIFCLKEKQAKKINSHRWFFNAFGPILNPNVCVLLDAGTKPGSNSIYHLWKAFDLNVNIAGACGEIVAMKGKGSVNLMNPIVAAQNYEYKMSNILDKPLESIFGYITVLPGAFSAYRYTALQNDHNGKGPLASYFLGEFQRGRDADIFTANMYLAEDRILCFELVVKRNNSWVLHYVKSSYAETDVPDTIHEFISQRRRWLNGSFFTGVYAICHTFSIWRSNHNFLRKILLHIEMVYQAISLIFSWFALGNFFLTFYILSKSLTQPDVAEGHWDVKTGKTIFGILQYVYLTILLVQLLLAMGNRPRDSRWTYIFSITFYAGLMIYLLLATGWITYKGVSQEIIGKHFSINSFINTKATLWNIFLSIASTYGIYIIASLLFLEPWHLLSSSVQYLLLIPFYINVLHVYAFCNIHDVSWGTRDDTSMEHDLGVIKTTEKGEVELEISVEQEDINTAYEEAKIKLMRHTEVKRQLKPDKYKSFRTRIVFFWLFSNAILAIGIINGDESLNIIPLSAQERYNYYMLAVFWSMTGLSVFRFIGSCMFLLFRLFTD</sequence>
<dbReference type="GO" id="GO:0006031">
    <property type="term" value="P:chitin biosynthetic process"/>
    <property type="evidence" value="ECO:0007669"/>
    <property type="project" value="UniProtKB-UniRule"/>
</dbReference>
<keyword evidence="9 11" id="KW-0961">Cell wall biogenesis/degradation</keyword>
<feature type="domain" description="Chitin synthase N-terminal" evidence="12">
    <location>
        <begin position="63"/>
        <end position="130"/>
    </location>
</feature>
<evidence type="ECO:0000259" key="12">
    <source>
        <dbReference type="Pfam" id="PF08407"/>
    </source>
</evidence>
<dbReference type="PANTHER" id="PTHR22914:SF9">
    <property type="entry name" value="CHITIN SYNTHASE 1"/>
    <property type="match status" value="1"/>
</dbReference>
<dbReference type="InterPro" id="IPR029044">
    <property type="entry name" value="Nucleotide-diphossugar_trans"/>
</dbReference>
<dbReference type="VEuPathDB" id="FungiDB:FUN_023910"/>
<evidence type="ECO:0000256" key="1">
    <source>
        <dbReference type="ARBA" id="ARBA00004651"/>
    </source>
</evidence>
<comment type="similarity">
    <text evidence="11">Belongs to the chitin synthase family.</text>
</comment>
<dbReference type="Pfam" id="PF08407">
    <property type="entry name" value="Chitin_synth_1N"/>
    <property type="match status" value="1"/>
</dbReference>
<evidence type="ECO:0000256" key="5">
    <source>
        <dbReference type="ARBA" id="ARBA00022679"/>
    </source>
</evidence>
<organism evidence="13 14">
    <name type="scientific">Rhizophagus irregularis</name>
    <dbReference type="NCBI Taxonomy" id="588596"/>
    <lineage>
        <taxon>Eukaryota</taxon>
        <taxon>Fungi</taxon>
        <taxon>Fungi incertae sedis</taxon>
        <taxon>Mucoromycota</taxon>
        <taxon>Glomeromycotina</taxon>
        <taxon>Glomeromycetes</taxon>
        <taxon>Glomerales</taxon>
        <taxon>Glomeraceae</taxon>
        <taxon>Rhizophagus</taxon>
    </lineage>
</organism>
<evidence type="ECO:0000256" key="7">
    <source>
        <dbReference type="ARBA" id="ARBA00022989"/>
    </source>
</evidence>
<evidence type="ECO:0000256" key="6">
    <source>
        <dbReference type="ARBA" id="ARBA00022692"/>
    </source>
</evidence>
<dbReference type="VEuPathDB" id="FungiDB:RhiirA1_515714"/>
<dbReference type="AlphaFoldDB" id="A0A2I1GF97"/>
<feature type="transmembrane region" description="Helical" evidence="11">
    <location>
        <begin position="726"/>
        <end position="746"/>
    </location>
</feature>
<dbReference type="EC" id="2.4.1.16" evidence="2 11"/>
<dbReference type="VEuPathDB" id="FungiDB:RhiirFUN_004816"/>
<name>A0A2I1GF97_9GLOM</name>
<dbReference type="InterPro" id="IPR013616">
    <property type="entry name" value="Chitin_synth_N"/>
</dbReference>
<evidence type="ECO:0000256" key="8">
    <source>
        <dbReference type="ARBA" id="ARBA00023136"/>
    </source>
</evidence>
<evidence type="ECO:0000256" key="11">
    <source>
        <dbReference type="RuleBase" id="RU366040"/>
    </source>
</evidence>
<feature type="transmembrane region" description="Helical" evidence="11">
    <location>
        <begin position="639"/>
        <end position="656"/>
    </location>
</feature>
<feature type="transmembrane region" description="Helical" evidence="11">
    <location>
        <begin position="605"/>
        <end position="627"/>
    </location>
</feature>
<dbReference type="PANTHER" id="PTHR22914">
    <property type="entry name" value="CHITIN SYNTHASE"/>
    <property type="match status" value="1"/>
</dbReference>
<reference evidence="13 14" key="1">
    <citation type="submission" date="2015-10" db="EMBL/GenBank/DDBJ databases">
        <title>Genome analyses suggest a sexual origin of heterokaryosis in a supposedly ancient asexual fungus.</title>
        <authorList>
            <person name="Ropars J."/>
            <person name="Sedzielewska K."/>
            <person name="Noel J."/>
            <person name="Charron P."/>
            <person name="Farinelli L."/>
            <person name="Marton T."/>
            <person name="Kruger M."/>
            <person name="Pelin A."/>
            <person name="Brachmann A."/>
            <person name="Corradi N."/>
        </authorList>
    </citation>
    <scope>NUCLEOTIDE SEQUENCE [LARGE SCALE GENOMIC DNA]</scope>
    <source>
        <strain evidence="13 14">A4</strain>
    </source>
</reference>
<feature type="transmembrane region" description="Helical" evidence="11">
    <location>
        <begin position="766"/>
        <end position="791"/>
    </location>
</feature>
<proteinExistence type="inferred from homology"/>
<dbReference type="EMBL" id="LLXI01000374">
    <property type="protein sequence ID" value="PKY45299.1"/>
    <property type="molecule type" value="Genomic_DNA"/>
</dbReference>
<gene>
    <name evidence="13" type="ORF">RhiirA4_516327</name>
</gene>
<comment type="function">
    <text evidence="10 11">Polymerizes chitin, a structural polymer of the cell wall and septum, by transferring the sugar moiety of UDP-GlcNAc to the non-reducing end of the growing chitin polymer.</text>
</comment>
<keyword evidence="5 11" id="KW-0808">Transferase</keyword>
<dbReference type="GO" id="GO:0071555">
    <property type="term" value="P:cell wall organization"/>
    <property type="evidence" value="ECO:0007669"/>
    <property type="project" value="UniProtKB-KW"/>
</dbReference>
<feature type="transmembrane region" description="Helical" evidence="11">
    <location>
        <begin position="485"/>
        <end position="505"/>
    </location>
</feature>
<evidence type="ECO:0000313" key="14">
    <source>
        <dbReference type="Proteomes" id="UP000234323"/>
    </source>
</evidence>
<feature type="transmembrane region" description="Helical" evidence="11">
    <location>
        <begin position="526"/>
        <end position="546"/>
    </location>
</feature>
<accession>A0A2I1GF97</accession>